<dbReference type="NCBIfam" id="NF033788">
    <property type="entry name" value="HTH_metalloreg"/>
    <property type="match status" value="1"/>
</dbReference>
<dbReference type="PRINTS" id="PR00778">
    <property type="entry name" value="HTHARSR"/>
</dbReference>
<dbReference type="InterPro" id="IPR011991">
    <property type="entry name" value="ArsR-like_HTH"/>
</dbReference>
<reference evidence="6 7" key="1">
    <citation type="submission" date="2019-07" db="EMBL/GenBank/DDBJ databases">
        <title>Genomic Encyclopedia of Archaeal and Bacterial Type Strains, Phase II (KMG-II): from individual species to whole genera.</title>
        <authorList>
            <person name="Goeker M."/>
        </authorList>
    </citation>
    <scope>NUCLEOTIDE SEQUENCE [LARGE SCALE GENOMIC DNA]</scope>
    <source>
        <strain evidence="6 7">ATCC BAA-1139</strain>
    </source>
</reference>
<dbReference type="Gene3D" id="1.10.10.10">
    <property type="entry name" value="Winged helix-like DNA-binding domain superfamily/Winged helix DNA-binding domain"/>
    <property type="match status" value="1"/>
</dbReference>
<dbReference type="PANTHER" id="PTHR33154">
    <property type="entry name" value="TRANSCRIPTIONAL REGULATOR, ARSR FAMILY"/>
    <property type="match status" value="1"/>
</dbReference>
<proteinExistence type="predicted"/>
<evidence type="ECO:0000313" key="6">
    <source>
        <dbReference type="EMBL" id="TWJ17030.1"/>
    </source>
</evidence>
<comment type="caution">
    <text evidence="6">The sequence shown here is derived from an EMBL/GenBank/DDBJ whole genome shotgun (WGS) entry which is preliminary data.</text>
</comment>
<dbReference type="Proteomes" id="UP000319449">
    <property type="component" value="Unassembled WGS sequence"/>
</dbReference>
<dbReference type="InterPro" id="IPR051081">
    <property type="entry name" value="HTH_MetalResp_TranReg"/>
</dbReference>
<keyword evidence="2" id="KW-0238">DNA-binding</keyword>
<dbReference type="SUPFAM" id="SSF46785">
    <property type="entry name" value="Winged helix' DNA-binding domain"/>
    <property type="match status" value="1"/>
</dbReference>
<dbReference type="PROSITE" id="PS50987">
    <property type="entry name" value="HTH_ARSR_2"/>
    <property type="match status" value="1"/>
</dbReference>
<name>A0A562VGN6_9BACT</name>
<dbReference type="SMART" id="SM00418">
    <property type="entry name" value="HTH_ARSR"/>
    <property type="match status" value="1"/>
</dbReference>
<dbReference type="InterPro" id="IPR036390">
    <property type="entry name" value="WH_DNA-bd_sf"/>
</dbReference>
<keyword evidence="4" id="KW-1133">Transmembrane helix</keyword>
<evidence type="ECO:0000256" key="1">
    <source>
        <dbReference type="ARBA" id="ARBA00023015"/>
    </source>
</evidence>
<dbReference type="AlphaFoldDB" id="A0A562VGN6"/>
<dbReference type="Pfam" id="PF01022">
    <property type="entry name" value="HTH_5"/>
    <property type="match status" value="1"/>
</dbReference>
<organism evidence="6 7">
    <name type="scientific">Geobacter argillaceus</name>
    <dbReference type="NCBI Taxonomy" id="345631"/>
    <lineage>
        <taxon>Bacteria</taxon>
        <taxon>Pseudomonadati</taxon>
        <taxon>Thermodesulfobacteriota</taxon>
        <taxon>Desulfuromonadia</taxon>
        <taxon>Geobacterales</taxon>
        <taxon>Geobacteraceae</taxon>
        <taxon>Geobacter</taxon>
    </lineage>
</organism>
<dbReference type="CDD" id="cd00090">
    <property type="entry name" value="HTH_ARSR"/>
    <property type="match status" value="1"/>
</dbReference>
<dbReference type="InterPro" id="IPR001845">
    <property type="entry name" value="HTH_ArsR_DNA-bd_dom"/>
</dbReference>
<sequence length="155" mass="18035">MGRDYIRIHGFIKQFSVTNWLISWIAVFLTIFLNCSITLSMKHHAQIFKALSDPIRLRIVLLLQSEGELCVCDLMAVLKLPQSTVSRHLAYLKRSCWVDIRRQGVWMYYQLSRESCQMCRELLDILQRHVSNLPESMSDRTALAEFVKNKSPACT</sequence>
<evidence type="ECO:0000256" key="4">
    <source>
        <dbReference type="SAM" id="Phobius"/>
    </source>
</evidence>
<protein>
    <submittedName>
        <fullName evidence="6">ArsR family transcriptional regulator</fullName>
    </submittedName>
</protein>
<evidence type="ECO:0000256" key="2">
    <source>
        <dbReference type="ARBA" id="ARBA00023125"/>
    </source>
</evidence>
<keyword evidence="3" id="KW-0804">Transcription</keyword>
<evidence type="ECO:0000259" key="5">
    <source>
        <dbReference type="PROSITE" id="PS50987"/>
    </source>
</evidence>
<keyword evidence="4" id="KW-0472">Membrane</keyword>
<dbReference type="GO" id="GO:0003677">
    <property type="term" value="F:DNA binding"/>
    <property type="evidence" value="ECO:0007669"/>
    <property type="project" value="UniProtKB-KW"/>
</dbReference>
<keyword evidence="4" id="KW-0812">Transmembrane</keyword>
<accession>A0A562VGN6</accession>
<feature type="transmembrane region" description="Helical" evidence="4">
    <location>
        <begin position="20"/>
        <end position="39"/>
    </location>
</feature>
<dbReference type="PANTHER" id="PTHR33154:SF18">
    <property type="entry name" value="ARSENICAL RESISTANCE OPERON REPRESSOR"/>
    <property type="match status" value="1"/>
</dbReference>
<evidence type="ECO:0000313" key="7">
    <source>
        <dbReference type="Proteomes" id="UP000319449"/>
    </source>
</evidence>
<feature type="domain" description="HTH arsR-type" evidence="5">
    <location>
        <begin position="36"/>
        <end position="134"/>
    </location>
</feature>
<dbReference type="EMBL" id="VLLN01000023">
    <property type="protein sequence ID" value="TWJ17030.1"/>
    <property type="molecule type" value="Genomic_DNA"/>
</dbReference>
<dbReference type="GO" id="GO:0003700">
    <property type="term" value="F:DNA-binding transcription factor activity"/>
    <property type="evidence" value="ECO:0007669"/>
    <property type="project" value="InterPro"/>
</dbReference>
<keyword evidence="7" id="KW-1185">Reference proteome</keyword>
<gene>
    <name evidence="6" type="ORF">JN12_03142</name>
</gene>
<keyword evidence="1" id="KW-0805">Transcription regulation</keyword>
<evidence type="ECO:0000256" key="3">
    <source>
        <dbReference type="ARBA" id="ARBA00023163"/>
    </source>
</evidence>
<dbReference type="InterPro" id="IPR036388">
    <property type="entry name" value="WH-like_DNA-bd_sf"/>
</dbReference>